<evidence type="ECO:0000313" key="1">
    <source>
        <dbReference type="EMBL" id="PWR20572.1"/>
    </source>
</evidence>
<sequence>MRSRLFGGAAGLWAGLLLILAACANEERVVAVPPAKAEHLSGLVPLTQEQIRPLDSPFMVTMIVDEASPTGYEIPETLERADELLRIALGNVFYRKFIQEFRMFYCFPMNENNIDEDWKFTYFASFIAVAWGLDREDSKALSIPVSKIYFFEETRIYQRIYAIFASIQLGQNNLDKFWFCTPRCFSDPENCDREEFLSGRG</sequence>
<reference evidence="2" key="1">
    <citation type="submission" date="2018-05" db="EMBL/GenBank/DDBJ databases">
        <title>Zavarzinia sp. HR-AS.</title>
        <authorList>
            <person name="Lee Y."/>
            <person name="Jeon C.O."/>
        </authorList>
    </citation>
    <scope>NUCLEOTIDE SEQUENCE [LARGE SCALE GENOMIC DNA]</scope>
    <source>
        <strain evidence="2">DSM 1231</strain>
    </source>
</reference>
<keyword evidence="2" id="KW-1185">Reference proteome</keyword>
<dbReference type="Proteomes" id="UP000246077">
    <property type="component" value="Unassembled WGS sequence"/>
</dbReference>
<dbReference type="PROSITE" id="PS51257">
    <property type="entry name" value="PROKAR_LIPOPROTEIN"/>
    <property type="match status" value="1"/>
</dbReference>
<proteinExistence type="predicted"/>
<evidence type="ECO:0000313" key="2">
    <source>
        <dbReference type="Proteomes" id="UP000246077"/>
    </source>
</evidence>
<dbReference type="RefSeq" id="WP_109921216.1">
    <property type="nucleotide sequence ID" value="NZ_QGLF01000003.1"/>
</dbReference>
<accession>A0A317E1T9</accession>
<dbReference type="AlphaFoldDB" id="A0A317E1T9"/>
<comment type="caution">
    <text evidence="1">The sequence shown here is derived from an EMBL/GenBank/DDBJ whole genome shotgun (WGS) entry which is preliminary data.</text>
</comment>
<gene>
    <name evidence="1" type="ORF">DKG75_11225</name>
</gene>
<dbReference type="EMBL" id="QGLF01000003">
    <property type="protein sequence ID" value="PWR20572.1"/>
    <property type="molecule type" value="Genomic_DNA"/>
</dbReference>
<protein>
    <recommendedName>
        <fullName evidence="3">Lipoprotein</fullName>
    </recommendedName>
</protein>
<evidence type="ECO:0008006" key="3">
    <source>
        <dbReference type="Google" id="ProtNLM"/>
    </source>
</evidence>
<organism evidence="1 2">
    <name type="scientific">Zavarzinia compransoris</name>
    <dbReference type="NCBI Taxonomy" id="1264899"/>
    <lineage>
        <taxon>Bacteria</taxon>
        <taxon>Pseudomonadati</taxon>
        <taxon>Pseudomonadota</taxon>
        <taxon>Alphaproteobacteria</taxon>
        <taxon>Rhodospirillales</taxon>
        <taxon>Zavarziniaceae</taxon>
        <taxon>Zavarzinia</taxon>
    </lineage>
</organism>
<name>A0A317E1T9_9PROT</name>